<feature type="domain" description="HTH luxR-type" evidence="1">
    <location>
        <begin position="210"/>
        <end position="267"/>
    </location>
</feature>
<dbReference type="OrthoDB" id="8107794at2"/>
<dbReference type="SUPFAM" id="SSF53474">
    <property type="entry name" value="alpha/beta-Hydrolases"/>
    <property type="match status" value="1"/>
</dbReference>
<dbReference type="RefSeq" id="WP_108783861.1">
    <property type="nucleotide sequence ID" value="NZ_OMKW01000005.1"/>
</dbReference>
<evidence type="ECO:0000313" key="3">
    <source>
        <dbReference type="Proteomes" id="UP000244932"/>
    </source>
</evidence>
<sequence length="585" mass="63533">MSNFETRTEQDHPADRLLNLLDQAYDVAGSSASIAWLVTATDALFFPNSAQEGVASDIVEIEGIEQSLERHMTRLDALLSGSEAHVSGQERVGGPSSMATLVISDDGRRAFGNAVAAKLFGCQFPCTFSQINLSESSKKRLIECALLAPKGDPQGSSVISLERDDNPFPLIARCTPLHSRGADGGERSGLAVLINYVDWHQTGIVQSMDLFGFTKAEAHLLSCFLSGHSQGDAAEVLCKSRETIRSQAKSILKKTNAKQMSEVVQMMTSFAFVSEDRIDRVSSGSPAEALRATDEVMKLPNGRRLQVNRYGLRGGRPLLFWHGLYQGPFFSEALSAYFKRSGFDVVAPSRPGMNKSDPPAKWSDYDQQVTQDVLDLCDQLNWPSMDFLVHQSGISFACRAARALKGRVGAAVMVSAGVPITSDVLKGMHIEARIGAAGIKYAPKVLEMVLRIGIAKWRRKGAHAYLSTVGAECESDLNALSDPDTGPVMERGIQHMVSGGPKVMMSHQASIVSDWGIYYDDLPAKQLWLHGAQDPVLSPQFLCRFLKAKGQRPPILYSGAGGYALLSEAEDVAARVSEFLEQDCG</sequence>
<reference evidence="2 3" key="1">
    <citation type="submission" date="2018-03" db="EMBL/GenBank/DDBJ databases">
        <authorList>
            <person name="Keele B.F."/>
        </authorList>
    </citation>
    <scope>NUCLEOTIDE SEQUENCE [LARGE SCALE GENOMIC DNA]</scope>
    <source>
        <strain evidence="2 3">CeCT 8812</strain>
    </source>
</reference>
<dbReference type="InterPro" id="IPR036388">
    <property type="entry name" value="WH-like_DNA-bd_sf"/>
</dbReference>
<evidence type="ECO:0000313" key="2">
    <source>
        <dbReference type="EMBL" id="SPF31146.1"/>
    </source>
</evidence>
<name>A0A2R8AG23_9RHOB</name>
<dbReference type="Gene3D" id="3.40.50.1820">
    <property type="entry name" value="alpha/beta hydrolase"/>
    <property type="match status" value="1"/>
</dbReference>
<dbReference type="EMBL" id="OMKW01000005">
    <property type="protein sequence ID" value="SPF31146.1"/>
    <property type="molecule type" value="Genomic_DNA"/>
</dbReference>
<gene>
    <name evidence="2" type="ORF">POI8812_03497</name>
</gene>
<dbReference type="Proteomes" id="UP000244932">
    <property type="component" value="Unassembled WGS sequence"/>
</dbReference>
<dbReference type="GO" id="GO:0006355">
    <property type="term" value="P:regulation of DNA-templated transcription"/>
    <property type="evidence" value="ECO:0007669"/>
    <property type="project" value="InterPro"/>
</dbReference>
<keyword evidence="3" id="KW-1185">Reference proteome</keyword>
<protein>
    <recommendedName>
        <fullName evidence="1">HTH luxR-type domain-containing protein</fullName>
    </recommendedName>
</protein>
<evidence type="ECO:0000259" key="1">
    <source>
        <dbReference type="SMART" id="SM00421"/>
    </source>
</evidence>
<dbReference type="GO" id="GO:0003677">
    <property type="term" value="F:DNA binding"/>
    <property type="evidence" value="ECO:0007669"/>
    <property type="project" value="InterPro"/>
</dbReference>
<accession>A0A2R8AG23</accession>
<dbReference type="SMART" id="SM00421">
    <property type="entry name" value="HTH_LUXR"/>
    <property type="match status" value="1"/>
</dbReference>
<organism evidence="2 3">
    <name type="scientific">Pontivivens insulae</name>
    <dbReference type="NCBI Taxonomy" id="1639689"/>
    <lineage>
        <taxon>Bacteria</taxon>
        <taxon>Pseudomonadati</taxon>
        <taxon>Pseudomonadota</taxon>
        <taxon>Alphaproteobacteria</taxon>
        <taxon>Rhodobacterales</taxon>
        <taxon>Paracoccaceae</taxon>
        <taxon>Pontivivens</taxon>
    </lineage>
</organism>
<dbReference type="AlphaFoldDB" id="A0A2R8AG23"/>
<dbReference type="InterPro" id="IPR000073">
    <property type="entry name" value="AB_hydrolase_1"/>
</dbReference>
<dbReference type="InterPro" id="IPR000792">
    <property type="entry name" value="Tscrpt_reg_LuxR_C"/>
</dbReference>
<dbReference type="Pfam" id="PF00561">
    <property type="entry name" value="Abhydrolase_1"/>
    <property type="match status" value="1"/>
</dbReference>
<dbReference type="InterPro" id="IPR016032">
    <property type="entry name" value="Sig_transdc_resp-reg_C-effctor"/>
</dbReference>
<dbReference type="Gene3D" id="1.10.10.10">
    <property type="entry name" value="Winged helix-like DNA-binding domain superfamily/Winged helix DNA-binding domain"/>
    <property type="match status" value="1"/>
</dbReference>
<dbReference type="InterPro" id="IPR029058">
    <property type="entry name" value="AB_hydrolase_fold"/>
</dbReference>
<proteinExistence type="predicted"/>
<dbReference type="SUPFAM" id="SSF46894">
    <property type="entry name" value="C-terminal effector domain of the bipartite response regulators"/>
    <property type="match status" value="1"/>
</dbReference>